<dbReference type="AlphaFoldDB" id="A0A1H5D0W7"/>
<reference evidence="3" key="1">
    <citation type="submission" date="2016-10" db="EMBL/GenBank/DDBJ databases">
        <authorList>
            <person name="Varghese N."/>
        </authorList>
    </citation>
    <scope>NUCLEOTIDE SEQUENCE [LARGE SCALE GENOMIC DNA]</scope>
    <source>
        <strain evidence="3">DSM 44719</strain>
    </source>
</reference>
<protein>
    <submittedName>
        <fullName evidence="2">Uncharacterized protein</fullName>
    </submittedName>
</protein>
<dbReference type="OrthoDB" id="4380011at2"/>
<evidence type="ECO:0000313" key="2">
    <source>
        <dbReference type="EMBL" id="SED72599.1"/>
    </source>
</evidence>
<organism evidence="2 3">
    <name type="scientific">Rhodococcus jostii</name>
    <dbReference type="NCBI Taxonomy" id="132919"/>
    <lineage>
        <taxon>Bacteria</taxon>
        <taxon>Bacillati</taxon>
        <taxon>Actinomycetota</taxon>
        <taxon>Actinomycetes</taxon>
        <taxon>Mycobacteriales</taxon>
        <taxon>Nocardiaceae</taxon>
        <taxon>Rhodococcus</taxon>
    </lineage>
</organism>
<name>A0A1H5D0W7_RHOJO</name>
<accession>A0A1H5D0W7</accession>
<gene>
    <name evidence="2" type="ORF">SAMN04490220_5340</name>
</gene>
<feature type="compositionally biased region" description="Basic and acidic residues" evidence="1">
    <location>
        <begin position="28"/>
        <end position="41"/>
    </location>
</feature>
<dbReference type="RefSeq" id="WP_073367524.1">
    <property type="nucleotide sequence ID" value="NZ_FNTL01000004.1"/>
</dbReference>
<evidence type="ECO:0000313" key="3">
    <source>
        <dbReference type="Proteomes" id="UP000183407"/>
    </source>
</evidence>
<evidence type="ECO:0000256" key="1">
    <source>
        <dbReference type="SAM" id="MobiDB-lite"/>
    </source>
</evidence>
<dbReference type="Proteomes" id="UP000183407">
    <property type="component" value="Unassembled WGS sequence"/>
</dbReference>
<feature type="region of interest" description="Disordered" evidence="1">
    <location>
        <begin position="28"/>
        <end position="59"/>
    </location>
</feature>
<sequence length="76" mass="8565">MTHRSPCSTQSSAWSTAWIKGHLDRMDRVERGNDLGNRDADTAQPSQIEDSPPTPLRPDLVERMKGVARRHLWLAG</sequence>
<proteinExistence type="predicted"/>
<dbReference type="EMBL" id="FNTL01000004">
    <property type="protein sequence ID" value="SED72599.1"/>
    <property type="molecule type" value="Genomic_DNA"/>
</dbReference>